<proteinExistence type="predicted"/>
<accession>A0A068WP41</accession>
<organism evidence="3">
    <name type="scientific">Echinococcus granulosus</name>
    <name type="common">Hydatid tapeworm</name>
    <dbReference type="NCBI Taxonomy" id="6210"/>
    <lineage>
        <taxon>Eukaryota</taxon>
        <taxon>Metazoa</taxon>
        <taxon>Spiralia</taxon>
        <taxon>Lophotrochozoa</taxon>
        <taxon>Platyhelminthes</taxon>
        <taxon>Cestoda</taxon>
        <taxon>Eucestoda</taxon>
        <taxon>Cyclophyllidea</taxon>
        <taxon>Taeniidae</taxon>
        <taxon>Echinococcus</taxon>
        <taxon>Echinococcus granulosus group</taxon>
    </lineage>
</organism>
<reference evidence="3" key="2">
    <citation type="submission" date="2014-06" db="EMBL/GenBank/DDBJ databases">
        <authorList>
            <person name="Aslett M."/>
        </authorList>
    </citation>
    <scope>NUCLEOTIDE SEQUENCE</scope>
</reference>
<dbReference type="InterPro" id="IPR025252">
    <property type="entry name" value="DUF4200"/>
</dbReference>
<dbReference type="Pfam" id="PF13863">
    <property type="entry name" value="DUF4200"/>
    <property type="match status" value="1"/>
</dbReference>
<dbReference type="Gene3D" id="1.10.287.1490">
    <property type="match status" value="1"/>
</dbReference>
<dbReference type="WBParaSite" id="EgrG_000245400">
    <property type="protein sequence ID" value="EgrG_000245400"/>
    <property type="gene ID" value="EgrG_000245400"/>
</dbReference>
<dbReference type="Proteomes" id="UP000492820">
    <property type="component" value="Unassembled WGS sequence"/>
</dbReference>
<name>A0A068WP41_ECHGR</name>
<evidence type="ECO:0000259" key="2">
    <source>
        <dbReference type="Pfam" id="PF13863"/>
    </source>
</evidence>
<evidence type="ECO:0000313" key="3">
    <source>
        <dbReference type="EMBL" id="CDS20244.1"/>
    </source>
</evidence>
<dbReference type="EMBL" id="LK028580">
    <property type="protein sequence ID" value="CDS20244.1"/>
    <property type="molecule type" value="Genomic_DNA"/>
</dbReference>
<sequence length="192" mass="22603">MAMFDDISKELEEERKVFETEMRKIKNDRDQLAQRTSEFNKRLLAHEENRVETNNRIQNALKKFQIEKARTKNIEKEISNLKESYSLLQVLKSEKDRSLRYFTQFYTFLNSAVQCSEEFGDINDLISRADALKSLHLVTVSNLSKAIMNTYHRLDGHIHKPSSVSVENALDFIMNYIIDLEQVNKLLLQEQQ</sequence>
<feature type="domain" description="DUF4200" evidence="2">
    <location>
        <begin position="6"/>
        <end position="114"/>
    </location>
</feature>
<protein>
    <submittedName>
        <fullName evidence="3 5">Pfam-B_16516 and DUF4200 domain containing protein</fullName>
    </submittedName>
</protein>
<gene>
    <name evidence="3" type="ORF">EgrG_000245400</name>
</gene>
<keyword evidence="1" id="KW-0175">Coiled coil</keyword>
<dbReference type="AlphaFoldDB" id="A0A068WP41"/>
<evidence type="ECO:0000313" key="5">
    <source>
        <dbReference type="WBParaSite" id="EgrG_000245400"/>
    </source>
</evidence>
<reference evidence="5" key="3">
    <citation type="submission" date="2020-10" db="UniProtKB">
        <authorList>
            <consortium name="WormBaseParasite"/>
        </authorList>
    </citation>
    <scope>IDENTIFICATION</scope>
</reference>
<evidence type="ECO:0000256" key="1">
    <source>
        <dbReference type="SAM" id="Coils"/>
    </source>
</evidence>
<feature type="coiled-coil region" evidence="1">
    <location>
        <begin position="8"/>
        <end position="63"/>
    </location>
</feature>
<evidence type="ECO:0000313" key="4">
    <source>
        <dbReference type="Proteomes" id="UP000492820"/>
    </source>
</evidence>
<reference evidence="3 4" key="1">
    <citation type="journal article" date="2013" name="Nature">
        <title>The genomes of four tapeworm species reveal adaptations to parasitism.</title>
        <authorList>
            <person name="Tsai I.J."/>
            <person name="Zarowiecki M."/>
            <person name="Holroyd N."/>
            <person name="Garciarrubio A."/>
            <person name="Sanchez-Flores A."/>
            <person name="Brooks K.L."/>
            <person name="Tracey A."/>
            <person name="Bobes R.J."/>
            <person name="Fragoso G."/>
            <person name="Sciutto E."/>
            <person name="Aslett M."/>
            <person name="Beasley H."/>
            <person name="Bennett H.M."/>
            <person name="Cai J."/>
            <person name="Camicia F."/>
            <person name="Clark R."/>
            <person name="Cucher M."/>
            <person name="De Silva N."/>
            <person name="Day T.A."/>
            <person name="Deplazes P."/>
            <person name="Estrada K."/>
            <person name="Fernandez C."/>
            <person name="Holland P.W."/>
            <person name="Hou J."/>
            <person name="Hu S."/>
            <person name="Huckvale T."/>
            <person name="Hung S.S."/>
            <person name="Kamenetzky L."/>
            <person name="Keane J.A."/>
            <person name="Kiss F."/>
            <person name="Koziol U."/>
            <person name="Lambert O."/>
            <person name="Liu K."/>
            <person name="Luo X."/>
            <person name="Luo Y."/>
            <person name="Macchiaroli N."/>
            <person name="Nichol S."/>
            <person name="Paps J."/>
            <person name="Parkinson J."/>
            <person name="Pouchkina-Stantcheva N."/>
            <person name="Riddiford N."/>
            <person name="Rosenzvit M."/>
            <person name="Salinas G."/>
            <person name="Wasmuth J.D."/>
            <person name="Zamanian M."/>
            <person name="Zheng Y."/>
            <person name="Cai X."/>
            <person name="Soberon X."/>
            <person name="Olson P.D."/>
            <person name="Laclette J.P."/>
            <person name="Brehm K."/>
            <person name="Berriman M."/>
            <person name="Garciarrubio A."/>
            <person name="Bobes R.J."/>
            <person name="Fragoso G."/>
            <person name="Sanchez-Flores A."/>
            <person name="Estrada K."/>
            <person name="Cevallos M.A."/>
            <person name="Morett E."/>
            <person name="Gonzalez V."/>
            <person name="Portillo T."/>
            <person name="Ochoa-Leyva A."/>
            <person name="Jose M.V."/>
            <person name="Sciutto E."/>
            <person name="Landa A."/>
            <person name="Jimenez L."/>
            <person name="Valdes V."/>
            <person name="Carrero J.C."/>
            <person name="Larralde C."/>
            <person name="Morales-Montor J."/>
            <person name="Limon-Lason J."/>
            <person name="Soberon X."/>
            <person name="Laclette J.P."/>
        </authorList>
    </citation>
    <scope>NUCLEOTIDE SEQUENCE [LARGE SCALE GENOMIC DNA]</scope>
</reference>